<dbReference type="STRING" id="1230097.A0A423VYD8"/>
<feature type="transmembrane region" description="Helical" evidence="6">
    <location>
        <begin position="352"/>
        <end position="369"/>
    </location>
</feature>
<dbReference type="FunFam" id="1.20.1250.20:FF:000011">
    <property type="entry name" value="MFS multidrug transporter, putative"/>
    <property type="match status" value="1"/>
</dbReference>
<dbReference type="EMBL" id="LKEB01000069">
    <property type="protein sequence ID" value="ROV96042.1"/>
    <property type="molecule type" value="Genomic_DNA"/>
</dbReference>
<dbReference type="GO" id="GO:0005886">
    <property type="term" value="C:plasma membrane"/>
    <property type="evidence" value="ECO:0007669"/>
    <property type="project" value="TreeGrafter"/>
</dbReference>
<reference evidence="8 9" key="1">
    <citation type="submission" date="2015-09" db="EMBL/GenBank/DDBJ databases">
        <title>Host preference determinants of Valsa canker pathogens revealed by comparative genomics.</title>
        <authorList>
            <person name="Yin Z."/>
            <person name="Huang L."/>
        </authorList>
    </citation>
    <scope>NUCLEOTIDE SEQUENCE [LARGE SCALE GENOMIC DNA]</scope>
    <source>
        <strain evidence="8 9">SXYLt</strain>
    </source>
</reference>
<feature type="compositionally biased region" description="Basic and acidic residues" evidence="5">
    <location>
        <begin position="1"/>
        <end position="11"/>
    </location>
</feature>
<dbReference type="InterPro" id="IPR011701">
    <property type="entry name" value="MFS"/>
</dbReference>
<accession>A0A423VYD8</accession>
<dbReference type="PROSITE" id="PS50850">
    <property type="entry name" value="MFS"/>
    <property type="match status" value="1"/>
</dbReference>
<feature type="transmembrane region" description="Helical" evidence="6">
    <location>
        <begin position="531"/>
        <end position="555"/>
    </location>
</feature>
<feature type="transmembrane region" description="Helical" evidence="6">
    <location>
        <begin position="419"/>
        <end position="443"/>
    </location>
</feature>
<protein>
    <recommendedName>
        <fullName evidence="7">Major facilitator superfamily (MFS) profile domain-containing protein</fullName>
    </recommendedName>
</protein>
<proteinExistence type="predicted"/>
<feature type="transmembrane region" description="Helical" evidence="6">
    <location>
        <begin position="228"/>
        <end position="247"/>
    </location>
</feature>
<dbReference type="InterPro" id="IPR036259">
    <property type="entry name" value="MFS_trans_sf"/>
</dbReference>
<comment type="caution">
    <text evidence="8">The sequence shown here is derived from an EMBL/GenBank/DDBJ whole genome shotgun (WGS) entry which is preliminary data.</text>
</comment>
<dbReference type="InterPro" id="IPR020846">
    <property type="entry name" value="MFS_dom"/>
</dbReference>
<feature type="compositionally biased region" description="Low complexity" evidence="5">
    <location>
        <begin position="109"/>
        <end position="120"/>
    </location>
</feature>
<keyword evidence="9" id="KW-1185">Reference proteome</keyword>
<evidence type="ECO:0000256" key="1">
    <source>
        <dbReference type="ARBA" id="ARBA00004141"/>
    </source>
</evidence>
<evidence type="ECO:0000256" key="3">
    <source>
        <dbReference type="ARBA" id="ARBA00022989"/>
    </source>
</evidence>
<dbReference type="CDD" id="cd17323">
    <property type="entry name" value="MFS_Tpo1_MDR_like"/>
    <property type="match status" value="1"/>
</dbReference>
<feature type="transmembrane region" description="Helical" evidence="6">
    <location>
        <begin position="259"/>
        <end position="277"/>
    </location>
</feature>
<feature type="transmembrane region" description="Helical" evidence="6">
    <location>
        <begin position="191"/>
        <end position="208"/>
    </location>
</feature>
<dbReference type="Pfam" id="PF07690">
    <property type="entry name" value="MFS_1"/>
    <property type="match status" value="1"/>
</dbReference>
<keyword evidence="2 6" id="KW-0812">Transmembrane</keyword>
<evidence type="ECO:0000256" key="4">
    <source>
        <dbReference type="ARBA" id="ARBA00023136"/>
    </source>
</evidence>
<evidence type="ECO:0000313" key="8">
    <source>
        <dbReference type="EMBL" id="ROV96042.1"/>
    </source>
</evidence>
<keyword evidence="4 6" id="KW-0472">Membrane</keyword>
<dbReference type="Proteomes" id="UP000285146">
    <property type="component" value="Unassembled WGS sequence"/>
</dbReference>
<evidence type="ECO:0000256" key="6">
    <source>
        <dbReference type="SAM" id="Phobius"/>
    </source>
</evidence>
<keyword evidence="3 6" id="KW-1133">Transmembrane helix</keyword>
<dbReference type="OrthoDB" id="9986881at2759"/>
<feature type="region of interest" description="Disordered" evidence="5">
    <location>
        <begin position="1"/>
        <end position="139"/>
    </location>
</feature>
<feature type="transmembrane region" description="Helical" evidence="6">
    <location>
        <begin position="289"/>
        <end position="309"/>
    </location>
</feature>
<dbReference type="PANTHER" id="PTHR23502">
    <property type="entry name" value="MAJOR FACILITATOR SUPERFAMILY"/>
    <property type="match status" value="1"/>
</dbReference>
<feature type="domain" description="Major facilitator superfamily (MFS) profile" evidence="7">
    <location>
        <begin position="193"/>
        <end position="624"/>
    </location>
</feature>
<organism evidence="8 9">
    <name type="scientific">Cytospora leucostoma</name>
    <dbReference type="NCBI Taxonomy" id="1230097"/>
    <lineage>
        <taxon>Eukaryota</taxon>
        <taxon>Fungi</taxon>
        <taxon>Dikarya</taxon>
        <taxon>Ascomycota</taxon>
        <taxon>Pezizomycotina</taxon>
        <taxon>Sordariomycetes</taxon>
        <taxon>Sordariomycetidae</taxon>
        <taxon>Diaporthales</taxon>
        <taxon>Cytosporaceae</taxon>
        <taxon>Cytospora</taxon>
    </lineage>
</organism>
<feature type="transmembrane region" description="Helical" evidence="6">
    <location>
        <begin position="463"/>
        <end position="485"/>
    </location>
</feature>
<comment type="subcellular location">
    <subcellularLocation>
        <location evidence="1">Membrane</location>
        <topology evidence="1">Multi-pass membrane protein</topology>
    </subcellularLocation>
</comment>
<gene>
    <name evidence="8" type="ORF">VPNG_09134</name>
</gene>
<feature type="transmembrane region" description="Helical" evidence="6">
    <location>
        <begin position="598"/>
        <end position="619"/>
    </location>
</feature>
<dbReference type="InParanoid" id="A0A423VYD8"/>
<dbReference type="PANTHER" id="PTHR23502:SF59">
    <property type="entry name" value="MULTIDRUG TRANSPORTER, PUTATIVE (AFU_ORTHOLOGUE AFUA_1G10370)-RELATED"/>
    <property type="match status" value="1"/>
</dbReference>
<dbReference type="AlphaFoldDB" id="A0A423VYD8"/>
<evidence type="ECO:0000256" key="5">
    <source>
        <dbReference type="SAM" id="MobiDB-lite"/>
    </source>
</evidence>
<name>A0A423VYD8_9PEZI</name>
<dbReference type="GO" id="GO:0022857">
    <property type="term" value="F:transmembrane transporter activity"/>
    <property type="evidence" value="ECO:0007669"/>
    <property type="project" value="InterPro"/>
</dbReference>
<feature type="compositionally biased region" description="Basic and acidic residues" evidence="5">
    <location>
        <begin position="45"/>
        <end position="104"/>
    </location>
</feature>
<evidence type="ECO:0000256" key="2">
    <source>
        <dbReference type="ARBA" id="ARBA00022692"/>
    </source>
</evidence>
<feature type="transmembrane region" description="Helical" evidence="6">
    <location>
        <begin position="321"/>
        <end position="340"/>
    </location>
</feature>
<dbReference type="SUPFAM" id="SSF103473">
    <property type="entry name" value="MFS general substrate transporter"/>
    <property type="match status" value="1"/>
</dbReference>
<evidence type="ECO:0000259" key="7">
    <source>
        <dbReference type="PROSITE" id="PS50850"/>
    </source>
</evidence>
<feature type="transmembrane region" description="Helical" evidence="6">
    <location>
        <begin position="506"/>
        <end position="525"/>
    </location>
</feature>
<evidence type="ECO:0000313" key="9">
    <source>
        <dbReference type="Proteomes" id="UP000285146"/>
    </source>
</evidence>
<sequence length="635" mass="70303">MRHPNDDHLSSGEKPYQTPTSSGTYIDPLASAVEEPQEENQEQQNSHEDFHYLPRTEEEIESGQRLRLSDTESEHYNDTDCEHCDDHNEKTHQHDGHRPCDLELRPTWSRRSAAGRRGSANTGVGGNSSGMSLRQTLSRRDTVLSRIRSRPVVPQFTHPLSHQRTSEAELVDFDGLDDPYRPMNWPTKKKVITVFIYAMVTMSATWASSAYSAGTSLVAEEYHVGKQVATLGTTLFLVGFGLGPLLWAPLSEVYGRRAAVLTPMFIAICFSFGTATAKDLQTIMITRFFGAFFASAPVTNTGGVLGDLFSPAYRGIAMAGYAMAVVGGPTVGPIVSAAVVQVPYLGWRWTEYLTGILQSFILLMAVIFVDETYPPQLLIVKARRLRHETGNWALHTKFEEWDVTFSELARKFLVRPIQLLCTPICFLMAMYASFCYGILYMQLGAVPIIFGEGRGWNTLVSELPFLAICLGTFCGAALNTLNQFAYNKAYEAAGQRAVPEKRLPPMMLGSILFASGQFITAWTAKPEQAPWIAPVIGMFLMGCGFNTIFQAALNYLVDTFKLYAASAVAANTFLRSMFAAGFPLAITPLYHNIGVGPGQSIFAGFASLMIPVPFIFYIYGKRLRAMNKWSKGSVY</sequence>
<dbReference type="Gene3D" id="1.20.1250.20">
    <property type="entry name" value="MFS general substrate transporter like domains"/>
    <property type="match status" value="1"/>
</dbReference>
<feature type="transmembrane region" description="Helical" evidence="6">
    <location>
        <begin position="562"/>
        <end position="586"/>
    </location>
</feature>